<organism evidence="1 2">
    <name type="scientific">Ataeniobius toweri</name>
    <dbReference type="NCBI Taxonomy" id="208326"/>
    <lineage>
        <taxon>Eukaryota</taxon>
        <taxon>Metazoa</taxon>
        <taxon>Chordata</taxon>
        <taxon>Craniata</taxon>
        <taxon>Vertebrata</taxon>
        <taxon>Euteleostomi</taxon>
        <taxon>Actinopterygii</taxon>
        <taxon>Neopterygii</taxon>
        <taxon>Teleostei</taxon>
        <taxon>Neoteleostei</taxon>
        <taxon>Acanthomorphata</taxon>
        <taxon>Ovalentaria</taxon>
        <taxon>Atherinomorphae</taxon>
        <taxon>Cyprinodontiformes</taxon>
        <taxon>Goodeidae</taxon>
        <taxon>Ataeniobius</taxon>
    </lineage>
</organism>
<name>A0ABU7A5M9_9TELE</name>
<sequence length="121" mass="12604">MHTATRINTTFERAEVDLGSFHTPVPYLPSGVGGRERERAFWSGSGLGLVFGSWGLSGAGTAFQPPRDCLDFFGSHSLASVPSLSGGWEPGSGGACLVRWGVPCGCVGGRHAGAAIKMFHP</sequence>
<evidence type="ECO:0000313" key="2">
    <source>
        <dbReference type="Proteomes" id="UP001345963"/>
    </source>
</evidence>
<dbReference type="Proteomes" id="UP001345963">
    <property type="component" value="Unassembled WGS sequence"/>
</dbReference>
<dbReference type="EMBL" id="JAHUTI010002447">
    <property type="protein sequence ID" value="MED6233396.1"/>
    <property type="molecule type" value="Genomic_DNA"/>
</dbReference>
<gene>
    <name evidence="1" type="ORF">ATANTOWER_011222</name>
</gene>
<evidence type="ECO:0000313" key="1">
    <source>
        <dbReference type="EMBL" id="MED6233396.1"/>
    </source>
</evidence>
<protein>
    <submittedName>
        <fullName evidence="1">Uncharacterized protein</fullName>
    </submittedName>
</protein>
<reference evidence="1 2" key="1">
    <citation type="submission" date="2021-07" db="EMBL/GenBank/DDBJ databases">
        <authorList>
            <person name="Palmer J.M."/>
        </authorList>
    </citation>
    <scope>NUCLEOTIDE SEQUENCE [LARGE SCALE GENOMIC DNA]</scope>
    <source>
        <strain evidence="1 2">AT_MEX2019</strain>
        <tissue evidence="1">Muscle</tissue>
    </source>
</reference>
<accession>A0ABU7A5M9</accession>
<comment type="caution">
    <text evidence="1">The sequence shown here is derived from an EMBL/GenBank/DDBJ whole genome shotgun (WGS) entry which is preliminary data.</text>
</comment>
<proteinExistence type="predicted"/>
<keyword evidence="2" id="KW-1185">Reference proteome</keyword>